<accession>A0ACB7ZSK2</accession>
<name>A0ACB7ZSK2_9AGAM</name>
<proteinExistence type="predicted"/>
<protein>
    <submittedName>
        <fullName evidence="1">Uncharacterized protein</fullName>
    </submittedName>
</protein>
<evidence type="ECO:0000313" key="2">
    <source>
        <dbReference type="Proteomes" id="UP000790377"/>
    </source>
</evidence>
<reference evidence="1" key="1">
    <citation type="journal article" date="2021" name="New Phytol.">
        <title>Evolutionary innovations through gain and loss of genes in the ectomycorrhizal Boletales.</title>
        <authorList>
            <person name="Wu G."/>
            <person name="Miyauchi S."/>
            <person name="Morin E."/>
            <person name="Kuo A."/>
            <person name="Drula E."/>
            <person name="Varga T."/>
            <person name="Kohler A."/>
            <person name="Feng B."/>
            <person name="Cao Y."/>
            <person name="Lipzen A."/>
            <person name="Daum C."/>
            <person name="Hundley H."/>
            <person name="Pangilinan J."/>
            <person name="Johnson J."/>
            <person name="Barry K."/>
            <person name="LaButti K."/>
            <person name="Ng V."/>
            <person name="Ahrendt S."/>
            <person name="Min B."/>
            <person name="Choi I.G."/>
            <person name="Park H."/>
            <person name="Plett J.M."/>
            <person name="Magnuson J."/>
            <person name="Spatafora J.W."/>
            <person name="Nagy L.G."/>
            <person name="Henrissat B."/>
            <person name="Grigoriev I.V."/>
            <person name="Yang Z.L."/>
            <person name="Xu J."/>
            <person name="Martin F.M."/>
        </authorList>
    </citation>
    <scope>NUCLEOTIDE SEQUENCE</scope>
    <source>
        <strain evidence="1">ATCC 28755</strain>
    </source>
</reference>
<keyword evidence="2" id="KW-1185">Reference proteome</keyword>
<comment type="caution">
    <text evidence="1">The sequence shown here is derived from an EMBL/GenBank/DDBJ whole genome shotgun (WGS) entry which is preliminary data.</text>
</comment>
<sequence length="287" mass="31745">MSALGSTSHTCRPMFEHVAQRRFSSIAKQFFPDNTNELPMALHCNQGVITGSAALYVLMGRFYEKPRDLNIIVTQGKLTEMEEWLNSVGYEETNNEEVHVGLSLFILDFKIFWAQSNIITLAESMGPDIMEIIIHSPTTTDMTFITAGGVATLYPNWTLNDANVISPTGEWEQHGGGKIGSVNAGRGNIYKDNAFMNEACGPVCPGLWRNVRTDTNLMVVDWDWRYSARGHAVTTGSLQNSVQPLGKRGCLHQCTTFAIERGTSHATTQHSDPDAKGCYTPPRAQNL</sequence>
<dbReference type="Proteomes" id="UP000790377">
    <property type="component" value="Unassembled WGS sequence"/>
</dbReference>
<dbReference type="EMBL" id="MU268828">
    <property type="protein sequence ID" value="KAH7903664.1"/>
    <property type="molecule type" value="Genomic_DNA"/>
</dbReference>
<gene>
    <name evidence="1" type="ORF">BJ138DRAFT_1120160</name>
</gene>
<organism evidence="1 2">
    <name type="scientific">Hygrophoropsis aurantiaca</name>
    <dbReference type="NCBI Taxonomy" id="72124"/>
    <lineage>
        <taxon>Eukaryota</taxon>
        <taxon>Fungi</taxon>
        <taxon>Dikarya</taxon>
        <taxon>Basidiomycota</taxon>
        <taxon>Agaricomycotina</taxon>
        <taxon>Agaricomycetes</taxon>
        <taxon>Agaricomycetidae</taxon>
        <taxon>Boletales</taxon>
        <taxon>Coniophorineae</taxon>
        <taxon>Hygrophoropsidaceae</taxon>
        <taxon>Hygrophoropsis</taxon>
    </lineage>
</organism>
<evidence type="ECO:0000313" key="1">
    <source>
        <dbReference type="EMBL" id="KAH7903664.1"/>
    </source>
</evidence>